<keyword evidence="2" id="KW-1133">Transmembrane helix</keyword>
<keyword evidence="2" id="KW-0812">Transmembrane</keyword>
<organism evidence="3 4">
    <name type="scientific">Steinernema carpocapsae</name>
    <name type="common">Entomopathogenic nematode</name>
    <dbReference type="NCBI Taxonomy" id="34508"/>
    <lineage>
        <taxon>Eukaryota</taxon>
        <taxon>Metazoa</taxon>
        <taxon>Ecdysozoa</taxon>
        <taxon>Nematoda</taxon>
        <taxon>Chromadorea</taxon>
        <taxon>Rhabditida</taxon>
        <taxon>Tylenchina</taxon>
        <taxon>Panagrolaimomorpha</taxon>
        <taxon>Strongyloidoidea</taxon>
        <taxon>Steinernematidae</taxon>
        <taxon>Steinernema</taxon>
    </lineage>
</organism>
<reference evidence="3 4" key="2">
    <citation type="journal article" date="2019" name="G3 (Bethesda)">
        <title>Hybrid Assembly of the Genome of the Entomopathogenic Nematode Steinernema carpocapsae Identifies the X-Chromosome.</title>
        <authorList>
            <person name="Serra L."/>
            <person name="Macchietto M."/>
            <person name="Macias-Munoz A."/>
            <person name="McGill C.J."/>
            <person name="Rodriguez I.M."/>
            <person name="Rodriguez B."/>
            <person name="Murad R."/>
            <person name="Mortazavi A."/>
        </authorList>
    </citation>
    <scope>NUCLEOTIDE SEQUENCE [LARGE SCALE GENOMIC DNA]</scope>
    <source>
        <strain evidence="3 4">ALL</strain>
    </source>
</reference>
<comment type="caution">
    <text evidence="3">The sequence shown here is derived from an EMBL/GenBank/DDBJ whole genome shotgun (WGS) entry which is preliminary data.</text>
</comment>
<dbReference type="Proteomes" id="UP000298663">
    <property type="component" value="Unassembled WGS sequence"/>
</dbReference>
<accession>A0A4U5PIY4</accession>
<sequence length="467" mass="54380">MEELFNCKTLNGKNFSKPIRIYSLFCDLGFRATLNLKLLHSLSILFCSSELKHTVLRCLNDYTLNNILFVILSHQKTRIIADNTKPEFRFDSCCLTQTFPKMPSLLKMPTVLPRGSGYKELTETASAKALDLSNHLSEVPASSVEEGRPRQRRRSGRSKGILKEKNFWLFIISMFVFLLMFVCLRFLANYDPVRVRELQFLRTRYAHEKKDEFPLFDYPVMDFPPGIVKITEHVIANLTVQGEITFSIFSPDSNDKTLTLKAKRMAAFNCTRDGDYGTVVVEMTENVYYVYYFTPDDHIENRMHVDTSEKYYERSEFYVTSLGFIREAAFIGDDVYIRNYAKELSRNYRQGGHDYIELKSEKIRRINKLLRDYKNVKLIVDNLDFYFLCQGTETSATKFLVFIVKENFKIRGMYSDHISSLDHKLTLFVNDEEIKVEETDGNNEIVMDFAMNTLEIEGSLSRSLYVS</sequence>
<gene>
    <name evidence="3" type="ORF">L596_010542</name>
</gene>
<feature type="region of interest" description="Disordered" evidence="1">
    <location>
        <begin position="138"/>
        <end position="157"/>
    </location>
</feature>
<dbReference type="EMBL" id="AZBU02000002">
    <property type="protein sequence ID" value="TKR96540.1"/>
    <property type="molecule type" value="Genomic_DNA"/>
</dbReference>
<dbReference type="AlphaFoldDB" id="A0A4U5PIY4"/>
<keyword evidence="2" id="KW-0472">Membrane</keyword>
<dbReference type="OrthoDB" id="10436988at2759"/>
<protein>
    <submittedName>
        <fullName evidence="3">Uncharacterized protein</fullName>
    </submittedName>
</protein>
<reference evidence="3 4" key="1">
    <citation type="journal article" date="2015" name="Genome Biol.">
        <title>Comparative genomics of Steinernema reveals deeply conserved gene regulatory networks.</title>
        <authorList>
            <person name="Dillman A.R."/>
            <person name="Macchietto M."/>
            <person name="Porter C.F."/>
            <person name="Rogers A."/>
            <person name="Williams B."/>
            <person name="Antoshechkin I."/>
            <person name="Lee M.M."/>
            <person name="Goodwin Z."/>
            <person name="Lu X."/>
            <person name="Lewis E.E."/>
            <person name="Goodrich-Blair H."/>
            <person name="Stock S.P."/>
            <person name="Adams B.J."/>
            <person name="Sternberg P.W."/>
            <person name="Mortazavi A."/>
        </authorList>
    </citation>
    <scope>NUCLEOTIDE SEQUENCE [LARGE SCALE GENOMIC DNA]</scope>
    <source>
        <strain evidence="3 4">ALL</strain>
    </source>
</reference>
<name>A0A4U5PIY4_STECR</name>
<feature type="transmembrane region" description="Helical" evidence="2">
    <location>
        <begin position="167"/>
        <end position="188"/>
    </location>
</feature>
<evidence type="ECO:0000256" key="2">
    <source>
        <dbReference type="SAM" id="Phobius"/>
    </source>
</evidence>
<evidence type="ECO:0000256" key="1">
    <source>
        <dbReference type="SAM" id="MobiDB-lite"/>
    </source>
</evidence>
<proteinExistence type="predicted"/>
<evidence type="ECO:0000313" key="3">
    <source>
        <dbReference type="EMBL" id="TKR96540.1"/>
    </source>
</evidence>
<keyword evidence="4" id="KW-1185">Reference proteome</keyword>
<evidence type="ECO:0000313" key="4">
    <source>
        <dbReference type="Proteomes" id="UP000298663"/>
    </source>
</evidence>